<keyword evidence="5 7" id="KW-1133">Transmembrane helix</keyword>
<feature type="domain" description="EamA" evidence="8">
    <location>
        <begin position="146"/>
        <end position="278"/>
    </location>
</feature>
<evidence type="ECO:0000256" key="5">
    <source>
        <dbReference type="ARBA" id="ARBA00022989"/>
    </source>
</evidence>
<dbReference type="InterPro" id="IPR050638">
    <property type="entry name" value="AA-Vitamin_Transporters"/>
</dbReference>
<feature type="transmembrane region" description="Helical" evidence="7">
    <location>
        <begin position="240"/>
        <end position="257"/>
    </location>
</feature>
<dbReference type="GO" id="GO:0005886">
    <property type="term" value="C:plasma membrane"/>
    <property type="evidence" value="ECO:0007669"/>
    <property type="project" value="UniProtKB-SubCell"/>
</dbReference>
<feature type="transmembrane region" description="Helical" evidence="7">
    <location>
        <begin position="119"/>
        <end position="135"/>
    </location>
</feature>
<feature type="transmembrane region" description="Helical" evidence="7">
    <location>
        <begin position="57"/>
        <end position="78"/>
    </location>
</feature>
<keyword evidence="3" id="KW-1003">Cell membrane</keyword>
<dbReference type="PANTHER" id="PTHR32322:SF18">
    <property type="entry name" value="S-ADENOSYLMETHIONINE_S-ADENOSYLHOMOCYSTEINE TRANSPORTER"/>
    <property type="match status" value="1"/>
</dbReference>
<sequence length="291" mass="31353">MMGLLGVVLANVIWSGSFPATAIALTQVPPSLLTVVRLGTGALVLSPALWRERKQVTLHAILLSLILGCVGFSLPVYFETKGLGLSTPAIAAVMMALEPVFTAIVATLWLRETLTTRRKVALFVAMIGTWIIAGLPRPGDLGYLEGDLLLVAAVLCYALYNAFSKRLITRVSVLSATSLTLLGGFIGSIPLWIAKGAPIPHVIARPELLSVFYLALLATAGAYFLWLFALTMFSASKVSLFLYMQPILGVILSFLIVRAKPSPSFFIGAIFIFLALYMSERRVRSIVPPGT</sequence>
<dbReference type="Pfam" id="PF00892">
    <property type="entry name" value="EamA"/>
    <property type="match status" value="2"/>
</dbReference>
<evidence type="ECO:0000256" key="7">
    <source>
        <dbReference type="SAM" id="Phobius"/>
    </source>
</evidence>
<feature type="transmembrane region" description="Helical" evidence="7">
    <location>
        <begin position="141"/>
        <end position="160"/>
    </location>
</feature>
<evidence type="ECO:0000256" key="3">
    <source>
        <dbReference type="ARBA" id="ARBA00022475"/>
    </source>
</evidence>
<evidence type="ECO:0000256" key="4">
    <source>
        <dbReference type="ARBA" id="ARBA00022692"/>
    </source>
</evidence>
<protein>
    <recommendedName>
        <fullName evidence="8">EamA domain-containing protein</fullName>
    </recommendedName>
</protein>
<organism evidence="9 10">
    <name type="scientific">Sulfoacidibacillus ferrooxidans</name>
    <dbReference type="NCBI Taxonomy" id="2005001"/>
    <lineage>
        <taxon>Bacteria</taxon>
        <taxon>Bacillati</taxon>
        <taxon>Bacillota</taxon>
        <taxon>Bacilli</taxon>
        <taxon>Bacillales</taxon>
        <taxon>Alicyclobacillaceae</taxon>
        <taxon>Sulfoacidibacillus</taxon>
    </lineage>
</organism>
<comment type="similarity">
    <text evidence="2">Belongs to the EamA transporter family.</text>
</comment>
<keyword evidence="10" id="KW-1185">Reference proteome</keyword>
<dbReference type="InterPro" id="IPR037185">
    <property type="entry name" value="EmrE-like"/>
</dbReference>
<dbReference type="Proteomes" id="UP001139263">
    <property type="component" value="Unassembled WGS sequence"/>
</dbReference>
<evidence type="ECO:0000313" key="10">
    <source>
        <dbReference type="Proteomes" id="UP001139263"/>
    </source>
</evidence>
<dbReference type="PANTHER" id="PTHR32322">
    <property type="entry name" value="INNER MEMBRANE TRANSPORTER"/>
    <property type="match status" value="1"/>
</dbReference>
<keyword evidence="4 7" id="KW-0812">Transmembrane</keyword>
<comment type="caution">
    <text evidence="9">The sequence shown here is derived from an EMBL/GenBank/DDBJ whole genome shotgun (WGS) entry which is preliminary data.</text>
</comment>
<accession>A0A9X2AAV9</accession>
<name>A0A9X2AAV9_9BACL</name>
<keyword evidence="6 7" id="KW-0472">Membrane</keyword>
<feature type="transmembrane region" description="Helical" evidence="7">
    <location>
        <begin position="263"/>
        <end position="279"/>
    </location>
</feature>
<evidence type="ECO:0000256" key="6">
    <source>
        <dbReference type="ARBA" id="ARBA00023136"/>
    </source>
</evidence>
<dbReference type="AlphaFoldDB" id="A0A9X2AAV9"/>
<dbReference type="SUPFAM" id="SSF103481">
    <property type="entry name" value="Multidrug resistance efflux transporter EmrE"/>
    <property type="match status" value="2"/>
</dbReference>
<feature type="transmembrane region" description="Helical" evidence="7">
    <location>
        <begin position="90"/>
        <end position="110"/>
    </location>
</feature>
<feature type="transmembrane region" description="Helical" evidence="7">
    <location>
        <begin position="172"/>
        <end position="193"/>
    </location>
</feature>
<evidence type="ECO:0000256" key="2">
    <source>
        <dbReference type="ARBA" id="ARBA00007362"/>
    </source>
</evidence>
<proteinExistence type="inferred from homology"/>
<feature type="domain" description="EamA" evidence="8">
    <location>
        <begin position="2"/>
        <end position="132"/>
    </location>
</feature>
<reference evidence="9" key="1">
    <citation type="submission" date="2022-03" db="EMBL/GenBank/DDBJ databases">
        <title>Draft Genome Sequence of Firmicute Strain S0AB, a Heterotrophic Iron/Sulfur-Oxidizing Extreme Acidophile.</title>
        <authorList>
            <person name="Vergara E."/>
            <person name="Pakostova E."/>
            <person name="Johnson D.B."/>
            <person name="Holmes D.S."/>
        </authorList>
    </citation>
    <scope>NUCLEOTIDE SEQUENCE</scope>
    <source>
        <strain evidence="9">S0AB</strain>
    </source>
</reference>
<evidence type="ECO:0000313" key="9">
    <source>
        <dbReference type="EMBL" id="MCI0182288.1"/>
    </source>
</evidence>
<dbReference type="InterPro" id="IPR000620">
    <property type="entry name" value="EamA_dom"/>
</dbReference>
<evidence type="ECO:0000259" key="8">
    <source>
        <dbReference type="Pfam" id="PF00892"/>
    </source>
</evidence>
<gene>
    <name evidence="9" type="ORF">MM817_00547</name>
</gene>
<feature type="transmembrane region" description="Helical" evidence="7">
    <location>
        <begin position="213"/>
        <end position="233"/>
    </location>
</feature>
<evidence type="ECO:0000256" key="1">
    <source>
        <dbReference type="ARBA" id="ARBA00004651"/>
    </source>
</evidence>
<feature type="transmembrane region" description="Helical" evidence="7">
    <location>
        <begin position="32"/>
        <end position="50"/>
    </location>
</feature>
<comment type="subcellular location">
    <subcellularLocation>
        <location evidence="1">Cell membrane</location>
        <topology evidence="1">Multi-pass membrane protein</topology>
    </subcellularLocation>
</comment>
<dbReference type="EMBL" id="JALBUF010000001">
    <property type="protein sequence ID" value="MCI0182288.1"/>
    <property type="molecule type" value="Genomic_DNA"/>
</dbReference>